<evidence type="ECO:0000313" key="1">
    <source>
        <dbReference type="EMBL" id="TCN26144.1"/>
    </source>
</evidence>
<dbReference type="InterPro" id="IPR023214">
    <property type="entry name" value="HAD_sf"/>
</dbReference>
<gene>
    <name evidence="1" type="ORF">EV146_104252</name>
</gene>
<dbReference type="SUPFAM" id="SSF56784">
    <property type="entry name" value="HAD-like"/>
    <property type="match status" value="1"/>
</dbReference>
<keyword evidence="2" id="KW-1185">Reference proteome</keyword>
<dbReference type="InterPro" id="IPR036412">
    <property type="entry name" value="HAD-like_sf"/>
</dbReference>
<reference evidence="1 2" key="1">
    <citation type="journal article" date="2015" name="Stand. Genomic Sci.">
        <title>Genomic Encyclopedia of Bacterial and Archaeal Type Strains, Phase III: the genomes of soil and plant-associated and newly described type strains.</title>
        <authorList>
            <person name="Whitman W.B."/>
            <person name="Woyke T."/>
            <person name="Klenk H.P."/>
            <person name="Zhou Y."/>
            <person name="Lilburn T.G."/>
            <person name="Beck B.J."/>
            <person name="De Vos P."/>
            <person name="Vandamme P."/>
            <person name="Eisen J.A."/>
            <person name="Garrity G."/>
            <person name="Hugenholtz P."/>
            <person name="Kyrpides N.C."/>
        </authorList>
    </citation>
    <scope>NUCLEOTIDE SEQUENCE [LARGE SCALE GENOMIC DNA]</scope>
    <source>
        <strain evidence="1 2">CV53</strain>
    </source>
</reference>
<sequence length="117" mass="13561">MLLSFIHPLPTSIEIRNWSEYANIHILSNHRVEWVEPILQPIQGYLKSITISSEAGCCKPQPEIYAKVKMELKSKNILYVDDQEKNFNEARILGWNTLLADEKGAWIDEVYHYLAST</sequence>
<protein>
    <submittedName>
        <fullName evidence="1">HAD superfamily hydrolase (TIGR01509 family)/HAD superfamily hydrolase (TIGR01549 family)</fullName>
    </submittedName>
</protein>
<organism evidence="1 2">
    <name type="scientific">Mesobacillus foraminis</name>
    <dbReference type="NCBI Taxonomy" id="279826"/>
    <lineage>
        <taxon>Bacteria</taxon>
        <taxon>Bacillati</taxon>
        <taxon>Bacillota</taxon>
        <taxon>Bacilli</taxon>
        <taxon>Bacillales</taxon>
        <taxon>Bacillaceae</taxon>
        <taxon>Mesobacillus</taxon>
    </lineage>
</organism>
<dbReference type="EMBL" id="SLVV01000004">
    <property type="protein sequence ID" value="TCN26144.1"/>
    <property type="molecule type" value="Genomic_DNA"/>
</dbReference>
<dbReference type="GO" id="GO:0016787">
    <property type="term" value="F:hydrolase activity"/>
    <property type="evidence" value="ECO:0007669"/>
    <property type="project" value="UniProtKB-KW"/>
</dbReference>
<name>A0A4R2BJJ2_9BACI</name>
<evidence type="ECO:0000313" key="2">
    <source>
        <dbReference type="Proteomes" id="UP000295689"/>
    </source>
</evidence>
<comment type="caution">
    <text evidence="1">The sequence shown here is derived from an EMBL/GenBank/DDBJ whole genome shotgun (WGS) entry which is preliminary data.</text>
</comment>
<dbReference type="Proteomes" id="UP000295689">
    <property type="component" value="Unassembled WGS sequence"/>
</dbReference>
<keyword evidence="1" id="KW-0378">Hydrolase</keyword>
<proteinExistence type="predicted"/>
<accession>A0A4R2BJJ2</accession>
<dbReference type="RefSeq" id="WP_158287042.1">
    <property type="nucleotide sequence ID" value="NZ_JABUHM010000015.1"/>
</dbReference>
<dbReference type="InterPro" id="IPR006439">
    <property type="entry name" value="HAD-SF_hydro_IA"/>
</dbReference>
<dbReference type="PANTHER" id="PTHR43611:SF3">
    <property type="entry name" value="FLAVIN MONONUCLEOTIDE HYDROLASE 1, CHLOROPLATIC"/>
    <property type="match status" value="1"/>
</dbReference>
<dbReference type="PANTHER" id="PTHR43611">
    <property type="entry name" value="ALPHA-D-GLUCOSE 1-PHOSPHATE PHOSPHATASE"/>
    <property type="match status" value="1"/>
</dbReference>
<dbReference type="NCBIfam" id="TIGR01549">
    <property type="entry name" value="HAD-SF-IA-v1"/>
    <property type="match status" value="1"/>
</dbReference>
<dbReference type="Gene3D" id="3.40.50.1000">
    <property type="entry name" value="HAD superfamily/HAD-like"/>
    <property type="match status" value="1"/>
</dbReference>
<dbReference type="AlphaFoldDB" id="A0A4R2BJJ2"/>